<dbReference type="InterPro" id="IPR045116">
    <property type="entry name" value="Clp1/Grc3"/>
</dbReference>
<accession>A0A9X1IFS6</accession>
<evidence type="ECO:0000313" key="8">
    <source>
        <dbReference type="Proteomes" id="UP001139311"/>
    </source>
</evidence>
<name>A0A9X1IFS6_9PROT</name>
<dbReference type="Pfam" id="PF16575">
    <property type="entry name" value="CLP1_P"/>
    <property type="match status" value="1"/>
</dbReference>
<dbReference type="GO" id="GO:0005524">
    <property type="term" value="F:ATP binding"/>
    <property type="evidence" value="ECO:0007669"/>
    <property type="project" value="UniProtKB-KW"/>
</dbReference>
<keyword evidence="3" id="KW-0418">Kinase</keyword>
<dbReference type="Gene3D" id="3.40.50.300">
    <property type="entry name" value="P-loop containing nucleotide triphosphate hydrolases"/>
    <property type="match status" value="2"/>
</dbReference>
<dbReference type="GO" id="GO:0006396">
    <property type="term" value="P:RNA processing"/>
    <property type="evidence" value="ECO:0007669"/>
    <property type="project" value="InterPro"/>
</dbReference>
<gene>
    <name evidence="7" type="ORF">LHA35_14205</name>
</gene>
<evidence type="ECO:0000313" key="7">
    <source>
        <dbReference type="EMBL" id="MCB4822888.1"/>
    </source>
</evidence>
<dbReference type="InterPro" id="IPR027417">
    <property type="entry name" value="P-loop_NTPase"/>
</dbReference>
<dbReference type="SUPFAM" id="SSF52540">
    <property type="entry name" value="P-loop containing nucleoside triphosphate hydrolases"/>
    <property type="match status" value="1"/>
</dbReference>
<evidence type="ECO:0000256" key="1">
    <source>
        <dbReference type="ARBA" id="ARBA00022679"/>
    </source>
</evidence>
<keyword evidence="8" id="KW-1185">Reference proteome</keyword>
<dbReference type="InterPro" id="IPR032319">
    <property type="entry name" value="CLP1_P"/>
</dbReference>
<keyword evidence="2" id="KW-0547">Nucleotide-binding</keyword>
<dbReference type="PANTHER" id="PTHR12755:SF3">
    <property type="entry name" value="POLYNUCLEOTIDE 5'-HYDROXYL-KINASE NOL9"/>
    <property type="match status" value="1"/>
</dbReference>
<evidence type="ECO:0000256" key="3">
    <source>
        <dbReference type="ARBA" id="ARBA00022777"/>
    </source>
</evidence>
<proteinExistence type="predicted"/>
<dbReference type="EMBL" id="JAJAQI010000020">
    <property type="protein sequence ID" value="MCB4822888.1"/>
    <property type="molecule type" value="Genomic_DNA"/>
</dbReference>
<keyword evidence="4" id="KW-0067">ATP-binding</keyword>
<dbReference type="AlphaFoldDB" id="A0A9X1IFS6"/>
<dbReference type="RefSeq" id="WP_226608937.1">
    <property type="nucleotide sequence ID" value="NZ_JAJAQI010000020.1"/>
</dbReference>
<evidence type="ECO:0000256" key="5">
    <source>
        <dbReference type="SAM" id="MobiDB-lite"/>
    </source>
</evidence>
<dbReference type="GO" id="GO:0051731">
    <property type="term" value="F:polynucleotide 5'-hydroxyl-kinase activity"/>
    <property type="evidence" value="ECO:0007669"/>
    <property type="project" value="InterPro"/>
</dbReference>
<evidence type="ECO:0000256" key="2">
    <source>
        <dbReference type="ARBA" id="ARBA00022741"/>
    </source>
</evidence>
<reference evidence="7" key="1">
    <citation type="submission" date="2021-10" db="EMBL/GenBank/DDBJ databases">
        <title>Roseicella aerolatum sp. nov., isolated from aerosols of e-waste dismantling site.</title>
        <authorList>
            <person name="Qin T."/>
        </authorList>
    </citation>
    <scope>NUCLEOTIDE SEQUENCE</scope>
    <source>
        <strain evidence="7">GB24</strain>
    </source>
</reference>
<comment type="caution">
    <text evidence="7">The sequence shown here is derived from an EMBL/GenBank/DDBJ whole genome shotgun (WGS) entry which is preliminary data.</text>
</comment>
<protein>
    <recommendedName>
        <fullName evidence="6">Clp1 P-loop domain-containing protein</fullName>
    </recommendedName>
</protein>
<evidence type="ECO:0000256" key="4">
    <source>
        <dbReference type="ARBA" id="ARBA00022840"/>
    </source>
</evidence>
<feature type="domain" description="Clp1 P-loop" evidence="6">
    <location>
        <begin position="33"/>
        <end position="200"/>
    </location>
</feature>
<keyword evidence="1" id="KW-0808">Transferase</keyword>
<evidence type="ECO:0000259" key="6">
    <source>
        <dbReference type="Pfam" id="PF16575"/>
    </source>
</evidence>
<sequence>MPADAAQLDRPTDWSAAVQRILTGDVRRVLVLGARDAGKSSFCRLLLHQAAEAGRGVALLDVDPAQKLVGPPACVTLGQGVPLACTALALVGSFDPLRGWDRLVAGAGRLTEEAGAAALLVANTSGLLARAGRRLKAAKIAAVRPDLLVALGEDPGLDAILADHPGLPALRLGRSPLARRKGEGERRSLRRAAFDAYFAGAPVRTLDLYGLWREGMAAGEALPGPGQVVALADMAGRDQVIGLVLGGAPDGGSLLLRAPPTQRPVAGLRWGPLRLEGDPGTAALQPASPVRAERRGQADPARSDLAAEDPG</sequence>
<organism evidence="7 8">
    <name type="scientific">Roseicella aerolata</name>
    <dbReference type="NCBI Taxonomy" id="2883479"/>
    <lineage>
        <taxon>Bacteria</taxon>
        <taxon>Pseudomonadati</taxon>
        <taxon>Pseudomonadota</taxon>
        <taxon>Alphaproteobacteria</taxon>
        <taxon>Acetobacterales</taxon>
        <taxon>Roseomonadaceae</taxon>
        <taxon>Roseicella</taxon>
    </lineage>
</organism>
<feature type="region of interest" description="Disordered" evidence="5">
    <location>
        <begin position="276"/>
        <end position="311"/>
    </location>
</feature>
<dbReference type="PANTHER" id="PTHR12755">
    <property type="entry name" value="CLEAVAGE/POLYADENYLATION FACTOR IA SUBUNIT CLP1P"/>
    <property type="match status" value="1"/>
</dbReference>
<dbReference type="Proteomes" id="UP001139311">
    <property type="component" value="Unassembled WGS sequence"/>
</dbReference>